<dbReference type="AlphaFoldDB" id="A0A0N8UHQ0"/>
<name>A0A0N8UHQ0_VIBMT</name>
<dbReference type="EMBL" id="LCUF01000011">
    <property type="protein sequence ID" value="KQA23410.1"/>
    <property type="molecule type" value="Genomic_DNA"/>
</dbReference>
<organism evidence="1 2">
    <name type="scientific">Vibrio metoecus</name>
    <dbReference type="NCBI Taxonomy" id="1481663"/>
    <lineage>
        <taxon>Bacteria</taxon>
        <taxon>Pseudomonadati</taxon>
        <taxon>Pseudomonadota</taxon>
        <taxon>Gammaproteobacteria</taxon>
        <taxon>Vibrionales</taxon>
        <taxon>Vibrionaceae</taxon>
        <taxon>Vibrio</taxon>
    </lineage>
</organism>
<protein>
    <submittedName>
        <fullName evidence="1">Uncharacterized protein</fullName>
    </submittedName>
</protein>
<comment type="caution">
    <text evidence="1">The sequence shown here is derived from an EMBL/GenBank/DDBJ whole genome shotgun (WGS) entry which is preliminary data.</text>
</comment>
<accession>A0A0N8UHQ0</accession>
<gene>
    <name evidence="1" type="ORF">AAY55_10005</name>
</gene>
<proteinExistence type="predicted"/>
<sequence length="69" mass="7972">MASLLQNFDAFSLWTFLALSDHEFHFLTFSQSAETVTLDCAEVSKNVRTVFLLDETKTFSFVEPISRYQ</sequence>
<dbReference type="PATRIC" id="fig|1481663.8.peg.832"/>
<evidence type="ECO:0000313" key="2">
    <source>
        <dbReference type="Proteomes" id="UP000053724"/>
    </source>
</evidence>
<evidence type="ECO:0000313" key="1">
    <source>
        <dbReference type="EMBL" id="KQA23410.1"/>
    </source>
</evidence>
<reference evidence="1 2" key="1">
    <citation type="journal article" date="2015" name="Genome Biol. Evol.">
        <title>The Dynamics of Genetic Interactions between Vibrio metoecus and Vibrio cholerae, Two Close Relatives Co-Occurring in the Environment.</title>
        <authorList>
            <person name="Orata F.D."/>
            <person name="Kirchberger P.C."/>
            <person name="Meheust R."/>
            <person name="Barlow E.J."/>
            <person name="Tarr C.L."/>
            <person name="Boucher Y."/>
        </authorList>
    </citation>
    <scope>NUCLEOTIDE SEQUENCE [LARGE SCALE GENOMIC DNA]</scope>
    <source>
        <strain evidence="1 2">08-2459</strain>
    </source>
</reference>
<dbReference type="Proteomes" id="UP000053724">
    <property type="component" value="Unassembled WGS sequence"/>
</dbReference>